<keyword evidence="2" id="KW-0472">Membrane</keyword>
<reference evidence="3" key="1">
    <citation type="submission" date="2020-03" db="EMBL/GenBank/DDBJ databases">
        <title>Solimonas marina sp. nov., isolated from deep seawater of the Pacific Ocean.</title>
        <authorList>
            <person name="Liu X."/>
            <person name="Lai Q."/>
            <person name="Sun F."/>
            <person name="Gai Y."/>
            <person name="Li G."/>
            <person name="Shao Z."/>
        </authorList>
    </citation>
    <scope>NUCLEOTIDE SEQUENCE</scope>
    <source>
        <strain evidence="3">C16B3</strain>
    </source>
</reference>
<evidence type="ECO:0000313" key="4">
    <source>
        <dbReference type="Proteomes" id="UP000653472"/>
    </source>
</evidence>
<keyword evidence="4" id="KW-1185">Reference proteome</keyword>
<evidence type="ECO:0000256" key="2">
    <source>
        <dbReference type="SAM" id="Phobius"/>
    </source>
</evidence>
<sequence>MLIVIAAAVLLILNGVASLVLVRVGGIERGQRIAQALLVWLLPVVGAAVVLAVNRELTRATVPVRGASPDDVTSMSQMQLGENGGSVSSGADCGGHSCS</sequence>
<gene>
    <name evidence="3" type="ORF">G7Y82_10730</name>
</gene>
<comment type="caution">
    <text evidence="3">The sequence shown here is derived from an EMBL/GenBank/DDBJ whole genome shotgun (WGS) entry which is preliminary data.</text>
</comment>
<organism evidence="3 4">
    <name type="scientific">Solimonas marina</name>
    <dbReference type="NCBI Taxonomy" id="2714601"/>
    <lineage>
        <taxon>Bacteria</taxon>
        <taxon>Pseudomonadati</taxon>
        <taxon>Pseudomonadota</taxon>
        <taxon>Gammaproteobacteria</taxon>
        <taxon>Nevskiales</taxon>
        <taxon>Nevskiaceae</taxon>
        <taxon>Solimonas</taxon>
    </lineage>
</organism>
<protein>
    <submittedName>
        <fullName evidence="3">Uncharacterized protein</fullName>
    </submittedName>
</protein>
<evidence type="ECO:0000256" key="1">
    <source>
        <dbReference type="SAM" id="MobiDB-lite"/>
    </source>
</evidence>
<keyword evidence="2" id="KW-0812">Transmembrane</keyword>
<evidence type="ECO:0000313" key="3">
    <source>
        <dbReference type="EMBL" id="NKF22792.1"/>
    </source>
</evidence>
<feature type="compositionally biased region" description="Polar residues" evidence="1">
    <location>
        <begin position="71"/>
        <end position="89"/>
    </location>
</feature>
<dbReference type="RefSeq" id="WP_168148058.1">
    <property type="nucleotide sequence ID" value="NZ_JAAVXB010000005.1"/>
</dbReference>
<feature type="region of interest" description="Disordered" evidence="1">
    <location>
        <begin position="65"/>
        <end position="99"/>
    </location>
</feature>
<feature type="transmembrane region" description="Helical" evidence="2">
    <location>
        <begin position="34"/>
        <end position="53"/>
    </location>
</feature>
<accession>A0A970B4X7</accession>
<dbReference type="AlphaFoldDB" id="A0A970B4X7"/>
<name>A0A970B4X7_9GAMM</name>
<keyword evidence="2" id="KW-1133">Transmembrane helix</keyword>
<dbReference type="Proteomes" id="UP000653472">
    <property type="component" value="Unassembled WGS sequence"/>
</dbReference>
<proteinExistence type="predicted"/>
<dbReference type="EMBL" id="JAAVXB010000005">
    <property type="protein sequence ID" value="NKF22792.1"/>
    <property type="molecule type" value="Genomic_DNA"/>
</dbReference>